<evidence type="ECO:0000256" key="1">
    <source>
        <dbReference type="ARBA" id="ARBA00022618"/>
    </source>
</evidence>
<reference evidence="7 8" key="1">
    <citation type="submission" date="2018-08" db="EMBL/GenBank/DDBJ databases">
        <title>A genome reference for cultivated species of the human gut microbiota.</title>
        <authorList>
            <person name="Zou Y."/>
            <person name="Xue W."/>
            <person name="Luo G."/>
        </authorList>
    </citation>
    <scope>NUCLEOTIDE SEQUENCE [LARGE SCALE GENOMIC DNA]</scope>
    <source>
        <strain evidence="7 8">AM44-11BH</strain>
    </source>
</reference>
<comment type="function">
    <text evidence="4 5">Cell division protein that is part of the divisome complex and is recruited early to the Z-ring. Probably stimulates Z-ring formation, perhaps through the cross-linking of FtsZ protofilaments. Its function overlaps with FtsA.</text>
</comment>
<gene>
    <name evidence="5" type="primary">sepF</name>
    <name evidence="7" type="ORF">DW944_05185</name>
</gene>
<name>A0A413R9P4_9FIRM</name>
<dbReference type="InterPro" id="IPR023052">
    <property type="entry name" value="Cell_div_SepF"/>
</dbReference>
<dbReference type="InterPro" id="IPR038594">
    <property type="entry name" value="SepF-like_sf"/>
</dbReference>
<organism evidence="7 8">
    <name type="scientific">Eubacterium ventriosum</name>
    <dbReference type="NCBI Taxonomy" id="39496"/>
    <lineage>
        <taxon>Bacteria</taxon>
        <taxon>Bacillati</taxon>
        <taxon>Bacillota</taxon>
        <taxon>Clostridia</taxon>
        <taxon>Eubacteriales</taxon>
        <taxon>Eubacteriaceae</taxon>
        <taxon>Eubacterium</taxon>
    </lineage>
</organism>
<dbReference type="GO" id="GO:0005737">
    <property type="term" value="C:cytoplasm"/>
    <property type="evidence" value="ECO:0007669"/>
    <property type="project" value="UniProtKB-SubCell"/>
</dbReference>
<feature type="region of interest" description="Disordered" evidence="6">
    <location>
        <begin position="21"/>
        <end position="60"/>
    </location>
</feature>
<evidence type="ECO:0000256" key="2">
    <source>
        <dbReference type="ARBA" id="ARBA00023210"/>
    </source>
</evidence>
<evidence type="ECO:0000256" key="3">
    <source>
        <dbReference type="ARBA" id="ARBA00023306"/>
    </source>
</evidence>
<dbReference type="Proteomes" id="UP000284779">
    <property type="component" value="Unassembled WGS sequence"/>
</dbReference>
<comment type="subunit">
    <text evidence="5">Homodimer. Interacts with FtsZ.</text>
</comment>
<evidence type="ECO:0000256" key="6">
    <source>
        <dbReference type="SAM" id="MobiDB-lite"/>
    </source>
</evidence>
<dbReference type="GO" id="GO:0043093">
    <property type="term" value="P:FtsZ-dependent cytokinesis"/>
    <property type="evidence" value="ECO:0007669"/>
    <property type="project" value="UniProtKB-UniRule"/>
</dbReference>
<evidence type="ECO:0000256" key="5">
    <source>
        <dbReference type="HAMAP-Rule" id="MF_01197"/>
    </source>
</evidence>
<keyword evidence="3 5" id="KW-0131">Cell cycle</keyword>
<evidence type="ECO:0000313" key="8">
    <source>
        <dbReference type="Proteomes" id="UP000284779"/>
    </source>
</evidence>
<dbReference type="Gene3D" id="3.30.110.150">
    <property type="entry name" value="SepF-like protein"/>
    <property type="match status" value="1"/>
</dbReference>
<keyword evidence="2 5" id="KW-0717">Septation</keyword>
<sequence length="211" mass="24132">MSKFTDRIKNVFTVDYDDYDEDYYDDYEDDDMDLEPEKPEKKERVTKSRSERFSARRAATRSDDDIIDDYDGVTAEHEEESAPHVKTRATARAVKNSRSSRSHKVVPMKSSSEMEVCVIKPSYYENTRDIIDTLLEGKSVVLNLEGMKLDLAQRIVDSVSGGCYAIQGNLQKISGYIYLVTPHSVDITGDFQDLVHDSSDYSSTAYSRRNY</sequence>
<dbReference type="PANTHER" id="PTHR35798:SF1">
    <property type="entry name" value="CELL DIVISION PROTEIN SEPF"/>
    <property type="match status" value="1"/>
</dbReference>
<dbReference type="RefSeq" id="WP_117970140.1">
    <property type="nucleotide sequence ID" value="NZ_DBFJSC010000311.1"/>
</dbReference>
<comment type="caution">
    <text evidence="7">The sequence shown here is derived from an EMBL/GenBank/DDBJ whole genome shotgun (WGS) entry which is preliminary data.</text>
</comment>
<accession>A0A413R9P4</accession>
<dbReference type="GO" id="GO:0000917">
    <property type="term" value="P:division septum assembly"/>
    <property type="evidence" value="ECO:0007669"/>
    <property type="project" value="UniProtKB-KW"/>
</dbReference>
<protein>
    <recommendedName>
        <fullName evidence="5">Cell division protein SepF</fullName>
    </recommendedName>
</protein>
<keyword evidence="5" id="KW-0963">Cytoplasm</keyword>
<keyword evidence="8" id="KW-1185">Reference proteome</keyword>
<dbReference type="PANTHER" id="PTHR35798">
    <property type="entry name" value="CELL DIVISION PROTEIN SEPF"/>
    <property type="match status" value="1"/>
</dbReference>
<evidence type="ECO:0000256" key="4">
    <source>
        <dbReference type="ARBA" id="ARBA00044936"/>
    </source>
</evidence>
<dbReference type="HAMAP" id="MF_01197">
    <property type="entry name" value="SepF"/>
    <property type="match status" value="1"/>
</dbReference>
<evidence type="ECO:0000313" key="7">
    <source>
        <dbReference type="EMBL" id="RHA19129.1"/>
    </source>
</evidence>
<comment type="subcellular location">
    <subcellularLocation>
        <location evidence="5">Cytoplasm</location>
    </subcellularLocation>
    <text evidence="5">Localizes to the division site, in a FtsZ-dependent manner.</text>
</comment>
<dbReference type="EMBL" id="QSFD01000004">
    <property type="protein sequence ID" value="RHA19129.1"/>
    <property type="molecule type" value="Genomic_DNA"/>
</dbReference>
<feature type="compositionally biased region" description="Basic and acidic residues" evidence="6">
    <location>
        <begin position="35"/>
        <end position="60"/>
    </location>
</feature>
<dbReference type="InterPro" id="IPR007561">
    <property type="entry name" value="Cell_div_SepF/SepF-rel"/>
</dbReference>
<proteinExistence type="inferred from homology"/>
<keyword evidence="1 5" id="KW-0132">Cell division</keyword>
<dbReference type="AlphaFoldDB" id="A0A413R9P4"/>
<feature type="compositionally biased region" description="Acidic residues" evidence="6">
    <location>
        <begin position="21"/>
        <end position="34"/>
    </location>
</feature>
<dbReference type="Pfam" id="PF04472">
    <property type="entry name" value="SepF"/>
    <property type="match status" value="1"/>
</dbReference>
<comment type="similarity">
    <text evidence="5">Belongs to the SepF family.</text>
</comment>